<dbReference type="Proteomes" id="UP001597405">
    <property type="component" value="Unassembled WGS sequence"/>
</dbReference>
<dbReference type="GO" id="GO:0016787">
    <property type="term" value="F:hydrolase activity"/>
    <property type="evidence" value="ECO:0007669"/>
    <property type="project" value="UniProtKB-KW"/>
</dbReference>
<sequence>MQQGATSESFVYAFDAFEPVIGTNDITFSLASLGHTGTERYSTEFDFIDDGVTNNDDAWALAKATLGSVETLVMLKKALGVFYFATTGDFTGLKIDASSNPTFKGPNVYNDRTQAQKVGEDPAVTVVGTGELLFNSTALLTTFQHHAEPVDKFDFLTDGDVAYDEPTVVDMNTATMLKFAWPNGNTTSATSTGISKATNLINFNWATADLTTLIFAGIVPEPGCQYSWVCGCNATDTGYVVIAYDGGYHAIYAAVAGNMTHKKLTAASTFTEVSVFHFGDGPAANADPGYTFTKASITVDMLTPTKYQIGLNGVVIADGELAKPVTYVGPGVYRPAAAAEVSNFQNITKTKNPARLAPRPIRALFVGDSKMDDIMIGWPRDIARVMQGSMGTQWESSKNIALAGAVLSDQLTLILAETMTGYTDVFIGLGTNDTQAGTSTATFATNLALMLDQALSSGAKVTVLLTPAFYTRTESALYGGLGQNSGSGSSVPIYREVIRRVVATYRDTGKPVALVDAGKILGPTIARYLNWNADQNRVDTNVLDNIHETRSARTKIAHACARAAYGLSTPKRTSGVKTLLALTSVGGTVAAAATAYLGSYAGASALVSAITVPYAGVARNLRTLASAVPVPRRRIPTRCSSTEWPRSSQARPRRQSSCPPMWLIRWQWRRATACRCGL</sequence>
<dbReference type="EMBL" id="JBHUGZ010000019">
    <property type="protein sequence ID" value="MFD1986518.1"/>
    <property type="molecule type" value="Genomic_DNA"/>
</dbReference>
<dbReference type="InterPro" id="IPR036514">
    <property type="entry name" value="SGNH_hydro_sf"/>
</dbReference>
<dbReference type="CDD" id="cd00229">
    <property type="entry name" value="SGNH_hydrolase"/>
    <property type="match status" value="1"/>
</dbReference>
<dbReference type="RefSeq" id="WP_379103761.1">
    <property type="nucleotide sequence ID" value="NZ_JBHUGZ010000019.1"/>
</dbReference>
<proteinExistence type="predicted"/>
<protein>
    <submittedName>
        <fullName evidence="1">SGNH/GDSL hydrolase family protein</fullName>
    </submittedName>
</protein>
<organism evidence="1 2">
    <name type="scientific">Mesorhizobium newzealandense</name>
    <dbReference type="NCBI Taxonomy" id="1300302"/>
    <lineage>
        <taxon>Bacteria</taxon>
        <taxon>Pseudomonadati</taxon>
        <taxon>Pseudomonadota</taxon>
        <taxon>Alphaproteobacteria</taxon>
        <taxon>Hyphomicrobiales</taxon>
        <taxon>Phyllobacteriaceae</taxon>
        <taxon>Mesorhizobium</taxon>
    </lineage>
</organism>
<keyword evidence="2" id="KW-1185">Reference proteome</keyword>
<gene>
    <name evidence="1" type="ORF">ACFSOZ_29190</name>
</gene>
<evidence type="ECO:0000313" key="2">
    <source>
        <dbReference type="Proteomes" id="UP001597405"/>
    </source>
</evidence>
<keyword evidence="1" id="KW-0378">Hydrolase</keyword>
<evidence type="ECO:0000313" key="1">
    <source>
        <dbReference type="EMBL" id="MFD1986518.1"/>
    </source>
</evidence>
<reference evidence="2" key="1">
    <citation type="journal article" date="2019" name="Int. J. Syst. Evol. Microbiol.">
        <title>The Global Catalogue of Microorganisms (GCM) 10K type strain sequencing project: providing services to taxonomists for standard genome sequencing and annotation.</title>
        <authorList>
            <consortium name="The Broad Institute Genomics Platform"/>
            <consortium name="The Broad Institute Genome Sequencing Center for Infectious Disease"/>
            <person name="Wu L."/>
            <person name="Ma J."/>
        </authorList>
    </citation>
    <scope>NUCLEOTIDE SEQUENCE [LARGE SCALE GENOMIC DNA]</scope>
    <source>
        <strain evidence="2">CGMCC 1.16225</strain>
    </source>
</reference>
<dbReference type="Gene3D" id="3.40.50.1110">
    <property type="entry name" value="SGNH hydrolase"/>
    <property type="match status" value="1"/>
</dbReference>
<accession>A0ABW4UJ04</accession>
<name>A0ABW4UJ04_9HYPH</name>
<dbReference type="SUPFAM" id="SSF52266">
    <property type="entry name" value="SGNH hydrolase"/>
    <property type="match status" value="1"/>
</dbReference>
<comment type="caution">
    <text evidence="1">The sequence shown here is derived from an EMBL/GenBank/DDBJ whole genome shotgun (WGS) entry which is preliminary data.</text>
</comment>